<evidence type="ECO:0000259" key="1">
    <source>
        <dbReference type="Pfam" id="PF16778"/>
    </source>
</evidence>
<feature type="domain" description="Phage tail assembly chaperone-like" evidence="1">
    <location>
        <begin position="88"/>
        <end position="146"/>
    </location>
</feature>
<comment type="caution">
    <text evidence="2">The sequence shown here is derived from an EMBL/GenBank/DDBJ whole genome shotgun (WGS) entry which is preliminary data.</text>
</comment>
<dbReference type="Proteomes" id="UP001568358">
    <property type="component" value="Unassembled WGS sequence"/>
</dbReference>
<dbReference type="InterPro" id="IPR031893">
    <property type="entry name" value="Phage_tail_APC"/>
</dbReference>
<dbReference type="Pfam" id="PF16778">
    <property type="entry name" value="Phage_tail_APC"/>
    <property type="match status" value="1"/>
</dbReference>
<accession>A0ABV4JR61</accession>
<evidence type="ECO:0000313" key="2">
    <source>
        <dbReference type="EMBL" id="MEZ6852119.1"/>
    </source>
</evidence>
<gene>
    <name evidence="2" type="ORF">AB2Z07_01000</name>
</gene>
<dbReference type="Gene3D" id="6.10.140.1310">
    <property type="match status" value="1"/>
</dbReference>
<name>A0ABV4JR61_9BACT</name>
<reference evidence="2 3" key="1">
    <citation type="submission" date="2024-07" db="EMBL/GenBank/DDBJ databases">
        <title>Active virus-host system and metabolic interactions in a Lokiarchaeon culture.</title>
        <authorList>
            <person name="Ponce Toledo R.I."/>
            <person name="Rodrigues Oliveira T."/>
            <person name="Schleper C."/>
        </authorList>
    </citation>
    <scope>NUCLEOTIDE SEQUENCE [LARGE SCALE GENOMIC DNA]</scope>
    <source>
        <strain evidence="2 3">B35</strain>
    </source>
</reference>
<dbReference type="RefSeq" id="WP_371149792.1">
    <property type="nucleotide sequence ID" value="NZ_JBFSOO010000001.1"/>
</dbReference>
<organism evidence="2 3">
    <name type="scientific">Halodesulfovibrio aestuarii</name>
    <dbReference type="NCBI Taxonomy" id="126333"/>
    <lineage>
        <taxon>Bacteria</taxon>
        <taxon>Pseudomonadati</taxon>
        <taxon>Thermodesulfobacteriota</taxon>
        <taxon>Desulfovibrionia</taxon>
        <taxon>Desulfovibrionales</taxon>
        <taxon>Desulfovibrionaceae</taxon>
        <taxon>Halodesulfovibrio</taxon>
    </lineage>
</organism>
<evidence type="ECO:0000313" key="3">
    <source>
        <dbReference type="Proteomes" id="UP001568358"/>
    </source>
</evidence>
<protein>
    <submittedName>
        <fullName evidence="2">Tail fiber assembly protein</fullName>
    </submittedName>
</protein>
<proteinExistence type="predicted"/>
<dbReference type="EMBL" id="JBFSOO010000001">
    <property type="protein sequence ID" value="MEZ6852119.1"/>
    <property type="molecule type" value="Genomic_DNA"/>
</dbReference>
<keyword evidence="3" id="KW-1185">Reference proteome</keyword>
<sequence length="152" mass="17468">MYKVKVVNGKPKAFVPEIAPADAIVEVEKKIWEENCQNNDNKIIDNKFVPHHIPDRTYWLAGKEYVLKHPDVLPEGASFEKPSDISAQEERVLRDELLRLSDWAVLPDAPLTLEQKQEWQAYRQALRDIPQQSGFPEFVIVPEAPKKVVGQQ</sequence>